<feature type="transmembrane region" description="Helical" evidence="11">
    <location>
        <begin position="175"/>
        <end position="194"/>
    </location>
</feature>
<feature type="transmembrane region" description="Helical" evidence="11">
    <location>
        <begin position="943"/>
        <end position="969"/>
    </location>
</feature>
<name>A0A6P3XSU9_DINQU</name>
<feature type="transmembrane region" description="Helical" evidence="11">
    <location>
        <begin position="981"/>
        <end position="1001"/>
    </location>
</feature>
<evidence type="ECO:0000256" key="4">
    <source>
        <dbReference type="ARBA" id="ARBA00022692"/>
    </source>
</evidence>
<dbReference type="GO" id="GO:0005886">
    <property type="term" value="C:plasma membrane"/>
    <property type="evidence" value="ECO:0007669"/>
    <property type="project" value="UniProtKB-SubCell"/>
</dbReference>
<evidence type="ECO:0000256" key="10">
    <source>
        <dbReference type="SAM" id="MobiDB-lite"/>
    </source>
</evidence>
<dbReference type="InterPro" id="IPR004117">
    <property type="entry name" value="7tm6_olfct_rcpt"/>
</dbReference>
<feature type="transmembrane region" description="Helical" evidence="11">
    <location>
        <begin position="606"/>
        <end position="628"/>
    </location>
</feature>
<keyword evidence="8" id="KW-0675">Receptor</keyword>
<evidence type="ECO:0000256" key="9">
    <source>
        <dbReference type="ARBA" id="ARBA00023224"/>
    </source>
</evidence>
<dbReference type="Pfam" id="PF13843">
    <property type="entry name" value="DDE_Tnp_1_7"/>
    <property type="match status" value="1"/>
</dbReference>
<accession>A0A6P3XSU9</accession>
<feature type="compositionally biased region" description="Polar residues" evidence="10">
    <location>
        <begin position="1"/>
        <end position="12"/>
    </location>
</feature>
<dbReference type="GO" id="GO:0004984">
    <property type="term" value="F:olfactory receptor activity"/>
    <property type="evidence" value="ECO:0007669"/>
    <property type="project" value="InterPro"/>
</dbReference>
<dbReference type="PANTHER" id="PTHR21137">
    <property type="entry name" value="ODORANT RECEPTOR"/>
    <property type="match status" value="1"/>
</dbReference>
<evidence type="ECO:0000313" key="13">
    <source>
        <dbReference type="Proteomes" id="UP000515204"/>
    </source>
</evidence>
<feature type="region of interest" description="Disordered" evidence="10">
    <location>
        <begin position="1"/>
        <end position="21"/>
    </location>
</feature>
<evidence type="ECO:0000313" key="14">
    <source>
        <dbReference type="RefSeq" id="XP_014481496.1"/>
    </source>
</evidence>
<evidence type="ECO:0000256" key="5">
    <source>
        <dbReference type="ARBA" id="ARBA00022725"/>
    </source>
</evidence>
<keyword evidence="3" id="KW-0716">Sensory transduction</keyword>
<sequence length="1072" mass="121478">MDNENIVWSSGESEPDDSDHERDISIVPEAIEEDCHIDFDYPEIAYDKFFYPSIKDFTGSFQIRESVTIPGDAPLDYFEIFFDEPLFKMIVTQTNLYQTQNPEQARINMKPWTPVTVNELRVFLALSINMGHVRKATHCNVVHELLAIMDTDWHECANIDQHLHVMKTKARLSHFCVNVWLSLNTIGEVLYFGSNNAIAIMHLEENDNNTSRPFPMVAMSTINPLLKLGLRILGIWPDVPYATVRRLILVWSTLIVQYFQYMFMFKHFKLSELEYLTVDGFLATVYYTLTIMKMMTLWKNHRVVREILAAMDTDWRECVNVDEHLHLMKARASVSSFCTKVLFVYNVIAGGLYFGGNNLNALFDLENGNGTSRPLPVSVELPFEANQSPIYELLVVVLFLHSMMIICVVNFLSTFLLTLMVAMSTINPLLKLGLQILGVWPEVPFATVRRLIHIWSILIVQYFQYVYIFTHFKLSELQYLVDSLPATLYYTLTTMKMITLWKYHRKYLYPIKATHCSVVREILAAMDTDWRECVNVNEHLHLMRVRASLSSFCTNALLGFNTFAGGLYFGGNNLNAFFDLVETGNGTSRPFPVSVVLPFEANQSPIYELLVVILFLHSMMMVYTVNLLSSFILTLCKSLGDAAYDSLWYNMSSSHGRNILFIIMRSQKQQTITVGGITNLTLEAFTSMVLTSTISPSVKFGLRFLGALPDVPYAVVNRMIYLSIALTVLYFQYVYLFAHCKPGELQNLVDSLPAAFYYSLTTIKVITLWKERRVVRKLLAAMDTDWRECVNVDQHLHMMTTKAGISHFCSNALFGFNTFAGAIYVMADTAIAIAHQAGGDNDTSRPFPIKILLPFEAEHSPIYELLVIVLFMHAMLNVYSVTIVNTLLFTLILHASGQIDIICEDLKIISEEISSYGSSGHALGILVERHNKVISFSENVDKLFSFIALMQVLLNTIVICALGLFIMASVDESGVGVIKTAFAYGAVTIEMFIICFVGEYLSIKSISLADAAYDSLWYNMSSNHAKNMLFVIMRSQRELTITAGGMTTLSLEAFASIMKASASYVSVLYAMY</sequence>
<feature type="transmembrane region" description="Helical" evidence="11">
    <location>
        <begin position="719"/>
        <end position="739"/>
    </location>
</feature>
<dbReference type="GO" id="GO:0005549">
    <property type="term" value="F:odorant binding"/>
    <property type="evidence" value="ECO:0007669"/>
    <property type="project" value="InterPro"/>
</dbReference>
<feature type="transmembrane region" description="Helical" evidence="11">
    <location>
        <begin position="246"/>
        <end position="263"/>
    </location>
</feature>
<dbReference type="PANTHER" id="PTHR21137:SF35">
    <property type="entry name" value="ODORANT RECEPTOR 19A-RELATED"/>
    <property type="match status" value="1"/>
</dbReference>
<feature type="transmembrane region" description="Helical" evidence="11">
    <location>
        <begin position="549"/>
        <end position="570"/>
    </location>
</feature>
<keyword evidence="6 11" id="KW-1133">Transmembrane helix</keyword>
<feature type="transmembrane region" description="Helical" evidence="11">
    <location>
        <begin position="419"/>
        <end position="440"/>
    </location>
</feature>
<evidence type="ECO:0000256" key="1">
    <source>
        <dbReference type="ARBA" id="ARBA00004651"/>
    </source>
</evidence>
<proteinExistence type="predicted"/>
<feature type="transmembrane region" description="Helical" evidence="11">
    <location>
        <begin position="337"/>
        <end position="356"/>
    </location>
</feature>
<protein>
    <submittedName>
        <fullName evidence="14">Uncharacterized protein LOC106747954</fullName>
    </submittedName>
</protein>
<dbReference type="RefSeq" id="XP_014481496.1">
    <property type="nucleotide sequence ID" value="XM_014626010.1"/>
</dbReference>
<reference evidence="14" key="1">
    <citation type="submission" date="2025-08" db="UniProtKB">
        <authorList>
            <consortium name="RefSeq"/>
        </authorList>
    </citation>
    <scope>IDENTIFICATION</scope>
</reference>
<keyword evidence="9" id="KW-0807">Transducer</keyword>
<dbReference type="Proteomes" id="UP000515204">
    <property type="component" value="Unplaced"/>
</dbReference>
<dbReference type="KEGG" id="dqu:106747954"/>
<evidence type="ECO:0000256" key="8">
    <source>
        <dbReference type="ARBA" id="ARBA00023170"/>
    </source>
</evidence>
<feature type="transmembrane region" description="Helical" evidence="11">
    <location>
        <begin position="275"/>
        <end position="292"/>
    </location>
</feature>
<dbReference type="GO" id="GO:0007165">
    <property type="term" value="P:signal transduction"/>
    <property type="evidence" value="ECO:0007669"/>
    <property type="project" value="UniProtKB-KW"/>
</dbReference>
<feature type="transmembrane region" description="Helical" evidence="11">
    <location>
        <begin position="808"/>
        <end position="827"/>
    </location>
</feature>
<dbReference type="InterPro" id="IPR029526">
    <property type="entry name" value="PGBD"/>
</dbReference>
<evidence type="ECO:0000256" key="3">
    <source>
        <dbReference type="ARBA" id="ARBA00022606"/>
    </source>
</evidence>
<dbReference type="AlphaFoldDB" id="A0A6P3XSU9"/>
<keyword evidence="13" id="KW-1185">Reference proteome</keyword>
<dbReference type="Pfam" id="PF02949">
    <property type="entry name" value="7tm_6"/>
    <property type="match status" value="3"/>
</dbReference>
<evidence type="ECO:0000256" key="7">
    <source>
        <dbReference type="ARBA" id="ARBA00023136"/>
    </source>
</evidence>
<evidence type="ECO:0000256" key="6">
    <source>
        <dbReference type="ARBA" id="ARBA00022989"/>
    </source>
</evidence>
<evidence type="ECO:0000259" key="12">
    <source>
        <dbReference type="Pfam" id="PF13843"/>
    </source>
</evidence>
<comment type="subcellular location">
    <subcellularLocation>
        <location evidence="1">Cell membrane</location>
        <topology evidence="1">Multi-pass membrane protein</topology>
    </subcellularLocation>
</comment>
<feature type="transmembrane region" description="Helical" evidence="11">
    <location>
        <begin position="452"/>
        <end position="470"/>
    </location>
</feature>
<evidence type="ECO:0000256" key="2">
    <source>
        <dbReference type="ARBA" id="ARBA00022475"/>
    </source>
</evidence>
<feature type="transmembrane region" description="Helical" evidence="11">
    <location>
        <begin position="865"/>
        <end position="893"/>
    </location>
</feature>
<organism evidence="13 14">
    <name type="scientific">Dinoponera quadriceps</name>
    <name type="common">South American ant</name>
    <dbReference type="NCBI Taxonomy" id="609295"/>
    <lineage>
        <taxon>Eukaryota</taxon>
        <taxon>Metazoa</taxon>
        <taxon>Ecdysozoa</taxon>
        <taxon>Arthropoda</taxon>
        <taxon>Hexapoda</taxon>
        <taxon>Insecta</taxon>
        <taxon>Pterygota</taxon>
        <taxon>Neoptera</taxon>
        <taxon>Endopterygota</taxon>
        <taxon>Hymenoptera</taxon>
        <taxon>Apocrita</taxon>
        <taxon>Aculeata</taxon>
        <taxon>Formicoidea</taxon>
        <taxon>Formicidae</taxon>
        <taxon>Ponerinae</taxon>
        <taxon>Ponerini</taxon>
        <taxon>Dinoponera</taxon>
    </lineage>
</organism>
<keyword evidence="4 11" id="KW-0812">Transmembrane</keyword>
<keyword evidence="2" id="KW-1003">Cell membrane</keyword>
<feature type="transmembrane region" description="Helical" evidence="11">
    <location>
        <begin position="214"/>
        <end position="234"/>
    </location>
</feature>
<dbReference type="GeneID" id="106747954"/>
<evidence type="ECO:0000256" key="11">
    <source>
        <dbReference type="SAM" id="Phobius"/>
    </source>
</evidence>
<dbReference type="OrthoDB" id="6765072at2759"/>
<keyword evidence="5" id="KW-0552">Olfaction</keyword>
<gene>
    <name evidence="14" type="primary">LOC106747954</name>
</gene>
<keyword evidence="7 11" id="KW-0472">Membrane</keyword>
<feature type="domain" description="PiggyBac transposable element-derived protein" evidence="12">
    <location>
        <begin position="74"/>
        <end position="135"/>
    </location>
</feature>
<feature type="transmembrane region" description="Helical" evidence="11">
    <location>
        <begin position="390"/>
        <end position="412"/>
    </location>
</feature>